<gene>
    <name evidence="1" type="ORF">AVEN_74788_1</name>
</gene>
<evidence type="ECO:0000313" key="1">
    <source>
        <dbReference type="EMBL" id="GBN76233.1"/>
    </source>
</evidence>
<evidence type="ECO:0000313" key="2">
    <source>
        <dbReference type="Proteomes" id="UP000499080"/>
    </source>
</evidence>
<proteinExistence type="predicted"/>
<dbReference type="Proteomes" id="UP000499080">
    <property type="component" value="Unassembled WGS sequence"/>
</dbReference>
<dbReference type="AlphaFoldDB" id="A0A4Y2RKL5"/>
<dbReference type="EMBL" id="BGPR01017462">
    <property type="protein sequence ID" value="GBN76233.1"/>
    <property type="molecule type" value="Genomic_DNA"/>
</dbReference>
<organism evidence="1 2">
    <name type="scientific">Araneus ventricosus</name>
    <name type="common">Orbweaver spider</name>
    <name type="synonym">Epeira ventricosa</name>
    <dbReference type="NCBI Taxonomy" id="182803"/>
    <lineage>
        <taxon>Eukaryota</taxon>
        <taxon>Metazoa</taxon>
        <taxon>Ecdysozoa</taxon>
        <taxon>Arthropoda</taxon>
        <taxon>Chelicerata</taxon>
        <taxon>Arachnida</taxon>
        <taxon>Araneae</taxon>
        <taxon>Araneomorphae</taxon>
        <taxon>Entelegynae</taxon>
        <taxon>Araneoidea</taxon>
        <taxon>Araneidae</taxon>
        <taxon>Araneus</taxon>
    </lineage>
</organism>
<keyword evidence="2" id="KW-1185">Reference proteome</keyword>
<protein>
    <submittedName>
        <fullName evidence="1">Uncharacterized protein</fullName>
    </submittedName>
</protein>
<comment type="caution">
    <text evidence="1">The sequence shown here is derived from an EMBL/GenBank/DDBJ whole genome shotgun (WGS) entry which is preliminary data.</text>
</comment>
<sequence length="184" mass="20697">MAAPARSKYQIGPRSNLQLNFCHSVVPWSTQRTLLSWHRTGTGADSSCHHRCDLWGRFHEDHSPPYGVLVGSETRTTLGVGNFQNFRTTLIGSDIWPQRILTCARPAVAVFAETGLNLEPLAPAAETLPPGHYYLKHILGKRFGFTEAQYKGEKIKSSDKKLQSDVPNSHFCFSRIPEEDYIRT</sequence>
<reference evidence="1 2" key="1">
    <citation type="journal article" date="2019" name="Sci. Rep.">
        <title>Orb-weaving spider Araneus ventricosus genome elucidates the spidroin gene catalogue.</title>
        <authorList>
            <person name="Kono N."/>
            <person name="Nakamura H."/>
            <person name="Ohtoshi R."/>
            <person name="Moran D.A.P."/>
            <person name="Shinohara A."/>
            <person name="Yoshida Y."/>
            <person name="Fujiwara M."/>
            <person name="Mori M."/>
            <person name="Tomita M."/>
            <person name="Arakawa K."/>
        </authorList>
    </citation>
    <scope>NUCLEOTIDE SEQUENCE [LARGE SCALE GENOMIC DNA]</scope>
</reference>
<accession>A0A4Y2RKL5</accession>
<name>A0A4Y2RKL5_ARAVE</name>